<accession>I3YZ95</accession>
<gene>
    <name evidence="2" type="ordered locus">Aeqsu_2872</name>
</gene>
<dbReference type="KEGG" id="asl:Aeqsu_2872"/>
<evidence type="ECO:0000313" key="2">
    <source>
        <dbReference type="EMBL" id="AFL82313.1"/>
    </source>
</evidence>
<proteinExistence type="predicted"/>
<organism evidence="2 3">
    <name type="scientific">Aequorivita sublithincola (strain DSM 14238 / LMG 21431 / ACAM 643 / 9-3)</name>
    <dbReference type="NCBI Taxonomy" id="746697"/>
    <lineage>
        <taxon>Bacteria</taxon>
        <taxon>Pseudomonadati</taxon>
        <taxon>Bacteroidota</taxon>
        <taxon>Flavobacteriia</taxon>
        <taxon>Flavobacteriales</taxon>
        <taxon>Flavobacteriaceae</taxon>
        <taxon>Aequorivita</taxon>
    </lineage>
</organism>
<feature type="domain" description="ABM" evidence="1">
    <location>
        <begin position="2"/>
        <end position="91"/>
    </location>
</feature>
<dbReference type="STRING" id="746697.Aeqsu_2872"/>
<keyword evidence="3" id="KW-1185">Reference proteome</keyword>
<reference evidence="2 3" key="1">
    <citation type="submission" date="2012-06" db="EMBL/GenBank/DDBJ databases">
        <title>The complete genome of Aequorivita sublithincola DSM 14238.</title>
        <authorList>
            <consortium name="US DOE Joint Genome Institute (JGI-PGF)"/>
            <person name="Lucas S."/>
            <person name="Copeland A."/>
            <person name="Lapidus A."/>
            <person name="Goodwin L."/>
            <person name="Pitluck S."/>
            <person name="Peters L."/>
            <person name="Munk A.C.C."/>
            <person name="Kyrpides N."/>
            <person name="Mavromatis K."/>
            <person name="Pagani I."/>
            <person name="Ivanova N."/>
            <person name="Ovchinnikova G."/>
            <person name="Zeytun A."/>
            <person name="Detter J.C."/>
            <person name="Han C."/>
            <person name="Land M."/>
            <person name="Hauser L."/>
            <person name="Markowitz V."/>
            <person name="Cheng J.-F."/>
            <person name="Hugenholtz P."/>
            <person name="Woyke T."/>
            <person name="Wu D."/>
            <person name="Tindall B."/>
            <person name="Faehnrich R."/>
            <person name="Brambilla E."/>
            <person name="Klenk H.-P."/>
            <person name="Eisen J.A."/>
        </authorList>
    </citation>
    <scope>NUCLEOTIDE SEQUENCE [LARGE SCALE GENOMIC DNA]</scope>
    <source>
        <strain evidence="3">DSM 14238 / LMG 21431 / ACAM 643 / 9-3</strain>
    </source>
</reference>
<dbReference type="OrthoDB" id="1120859at2"/>
<dbReference type="InterPro" id="IPR007138">
    <property type="entry name" value="ABM_dom"/>
</dbReference>
<dbReference type="SUPFAM" id="SSF54909">
    <property type="entry name" value="Dimeric alpha+beta barrel"/>
    <property type="match status" value="1"/>
</dbReference>
<evidence type="ECO:0000313" key="3">
    <source>
        <dbReference type="Proteomes" id="UP000006049"/>
    </source>
</evidence>
<evidence type="ECO:0000259" key="1">
    <source>
        <dbReference type="PROSITE" id="PS51725"/>
    </source>
</evidence>
<dbReference type="HOGENOM" id="CLU_2342328_0_0_10"/>
<dbReference type="PROSITE" id="PS51725">
    <property type="entry name" value="ABM"/>
    <property type="match status" value="1"/>
</dbReference>
<dbReference type="RefSeq" id="WP_014783562.1">
    <property type="nucleotide sequence ID" value="NC_018013.1"/>
</dbReference>
<sequence>MFTRIVKMEFEKKNIPTFLANFEFVKEKIRNFPGCNFLELYRDKNDETIFFTYSRWNDEEDLENYRTSELFRNVWSETKPMFKSKAEAWSVDTLHSLN</sequence>
<dbReference type="Gene3D" id="3.30.70.100">
    <property type="match status" value="1"/>
</dbReference>
<dbReference type="InterPro" id="IPR011008">
    <property type="entry name" value="Dimeric_a/b-barrel"/>
</dbReference>
<dbReference type="Pfam" id="PF03992">
    <property type="entry name" value="ABM"/>
    <property type="match status" value="1"/>
</dbReference>
<dbReference type="Proteomes" id="UP000006049">
    <property type="component" value="Chromosome"/>
</dbReference>
<dbReference type="eggNOG" id="COG1359">
    <property type="taxonomic scope" value="Bacteria"/>
</dbReference>
<protein>
    <recommendedName>
        <fullName evidence="1">ABM domain-containing protein</fullName>
    </recommendedName>
</protein>
<dbReference type="EMBL" id="CP003280">
    <property type="protein sequence ID" value="AFL82313.1"/>
    <property type="molecule type" value="Genomic_DNA"/>
</dbReference>
<dbReference type="AlphaFoldDB" id="I3YZ95"/>
<name>I3YZ95_AEQSU</name>